<protein>
    <submittedName>
        <fullName evidence="3">FecR family protein</fullName>
    </submittedName>
</protein>
<sequence>MNTEELLEKWLSNTLTDAEQTAFDRLDDASLNKAIVEGAKHFKASNFSEVNDFMSFENSYLNSTDLNPKPRIWETPLFKIAAVFLISLGLFFTIFQKNEIEIKTLASEKIELSLPDQSSVKLNALSELTYNKKTWSEKRALQLKGEAYFKVTKGSTFDVITDDGTVTVVGTEFNVKQRLNYFEVTCYEGIVKVTTPTNEKRLNAGDSFLLLNNNFKTAKTFSTVPDWTENRSTFNAIPLSEVLQEIERQYTIEITSLNIDTNRLFTGSFTHNNLEDALKSVTLPMNMSFELSKTKQVIINGNKD</sequence>
<proteinExistence type="predicted"/>
<feature type="domain" description="Protein FecR C-terminal" evidence="2">
    <location>
        <begin position="233"/>
        <end position="299"/>
    </location>
</feature>
<feature type="domain" description="FecR protein" evidence="1">
    <location>
        <begin position="102"/>
        <end position="192"/>
    </location>
</feature>
<dbReference type="InterPro" id="IPR006860">
    <property type="entry name" value="FecR"/>
</dbReference>
<comment type="caution">
    <text evidence="3">The sequence shown here is derived from an EMBL/GenBank/DDBJ whole genome shotgun (WGS) entry which is preliminary data.</text>
</comment>
<dbReference type="Proteomes" id="UP001259492">
    <property type="component" value="Unassembled WGS sequence"/>
</dbReference>
<dbReference type="Pfam" id="PF04773">
    <property type="entry name" value="FecR"/>
    <property type="match status" value="1"/>
</dbReference>
<evidence type="ECO:0000259" key="1">
    <source>
        <dbReference type="Pfam" id="PF04773"/>
    </source>
</evidence>
<keyword evidence="4" id="KW-1185">Reference proteome</keyword>
<dbReference type="Gene3D" id="3.55.50.30">
    <property type="match status" value="1"/>
</dbReference>
<accession>A0ABU2YK24</accession>
<organism evidence="3 4">
    <name type="scientific">Microcosmobacter mediterraneus</name>
    <dbReference type="NCBI Taxonomy" id="3075607"/>
    <lineage>
        <taxon>Bacteria</taxon>
        <taxon>Pseudomonadati</taxon>
        <taxon>Bacteroidota</taxon>
        <taxon>Flavobacteriia</taxon>
        <taxon>Flavobacteriales</taxon>
        <taxon>Flavobacteriaceae</taxon>
        <taxon>Microcosmobacter</taxon>
    </lineage>
</organism>
<dbReference type="PANTHER" id="PTHR30273">
    <property type="entry name" value="PERIPLASMIC SIGNAL SENSOR AND SIGMA FACTOR ACTIVATOR FECR-RELATED"/>
    <property type="match status" value="1"/>
</dbReference>
<name>A0ABU2YK24_9FLAO</name>
<dbReference type="Gene3D" id="2.60.120.1440">
    <property type="match status" value="1"/>
</dbReference>
<dbReference type="EMBL" id="JAVRIA010000002">
    <property type="protein sequence ID" value="MDT0558167.1"/>
    <property type="molecule type" value="Genomic_DNA"/>
</dbReference>
<dbReference type="InterPro" id="IPR032508">
    <property type="entry name" value="FecR_C"/>
</dbReference>
<gene>
    <name evidence="3" type="ORF">RM697_05895</name>
</gene>
<reference evidence="3 4" key="1">
    <citation type="submission" date="2023-09" db="EMBL/GenBank/DDBJ databases">
        <authorList>
            <person name="Rey-Velasco X."/>
        </authorList>
    </citation>
    <scope>NUCLEOTIDE SEQUENCE [LARGE SCALE GENOMIC DNA]</scope>
    <source>
        <strain evidence="3 4">W332</strain>
    </source>
</reference>
<evidence type="ECO:0000313" key="3">
    <source>
        <dbReference type="EMBL" id="MDT0558167.1"/>
    </source>
</evidence>
<evidence type="ECO:0000259" key="2">
    <source>
        <dbReference type="Pfam" id="PF16344"/>
    </source>
</evidence>
<dbReference type="PANTHER" id="PTHR30273:SF2">
    <property type="entry name" value="PROTEIN FECR"/>
    <property type="match status" value="1"/>
</dbReference>
<dbReference type="PIRSF" id="PIRSF018266">
    <property type="entry name" value="FecR"/>
    <property type="match status" value="1"/>
</dbReference>
<dbReference type="InterPro" id="IPR012373">
    <property type="entry name" value="Ferrdict_sens_TM"/>
</dbReference>
<dbReference type="Pfam" id="PF16344">
    <property type="entry name" value="FecR_C"/>
    <property type="match status" value="1"/>
</dbReference>
<evidence type="ECO:0000313" key="4">
    <source>
        <dbReference type="Proteomes" id="UP001259492"/>
    </source>
</evidence>
<dbReference type="RefSeq" id="WP_311426936.1">
    <property type="nucleotide sequence ID" value="NZ_JAVRIA010000002.1"/>
</dbReference>